<gene>
    <name evidence="2" type="ORF">SH1V18_26650</name>
</gene>
<evidence type="ECO:0000313" key="3">
    <source>
        <dbReference type="Proteomes" id="UP001144256"/>
    </source>
</evidence>
<dbReference type="Proteomes" id="UP001144256">
    <property type="component" value="Unassembled WGS sequence"/>
</dbReference>
<evidence type="ECO:0000256" key="1">
    <source>
        <dbReference type="SAM" id="Phobius"/>
    </source>
</evidence>
<keyword evidence="1" id="KW-0472">Membrane</keyword>
<name>A0A9W5YCQ7_9FIRM</name>
<sequence>MAKHYKQIVMGIIFIVININIQSFDIMPDIVGYFLITRSLMGLYKSTEIKEFNIGSKIADIIIITDIILFFLYFNQDIQEIEVSLPINIIDQMIFLVLVFYIYEATIKLAVNPEIKQRIENGRRFYLYTQLISIFLITYSINMNESAQFTLIIICGCANIISMIVWATNMNLMKKYFNGEIKYENKVDLYL</sequence>
<keyword evidence="1" id="KW-0812">Transmembrane</keyword>
<accession>A0A9W5YCQ7</accession>
<feature type="transmembrane region" description="Helical" evidence="1">
    <location>
        <begin position="125"/>
        <end position="141"/>
    </location>
</feature>
<comment type="caution">
    <text evidence="2">The sequence shown here is derived from an EMBL/GenBank/DDBJ whole genome shotgun (WGS) entry which is preliminary data.</text>
</comment>
<keyword evidence="1" id="KW-1133">Transmembrane helix</keyword>
<feature type="transmembrane region" description="Helical" evidence="1">
    <location>
        <begin position="86"/>
        <end position="104"/>
    </location>
</feature>
<dbReference type="AlphaFoldDB" id="A0A9W5YCQ7"/>
<feature type="transmembrane region" description="Helical" evidence="1">
    <location>
        <begin position="147"/>
        <end position="167"/>
    </location>
</feature>
<organism evidence="2 3">
    <name type="scientific">Vallitalea longa</name>
    <dbReference type="NCBI Taxonomy" id="2936439"/>
    <lineage>
        <taxon>Bacteria</taxon>
        <taxon>Bacillati</taxon>
        <taxon>Bacillota</taxon>
        <taxon>Clostridia</taxon>
        <taxon>Lachnospirales</taxon>
        <taxon>Vallitaleaceae</taxon>
        <taxon>Vallitalea</taxon>
    </lineage>
</organism>
<keyword evidence="3" id="KW-1185">Reference proteome</keyword>
<evidence type="ECO:0000313" key="2">
    <source>
        <dbReference type="EMBL" id="GKX30185.1"/>
    </source>
</evidence>
<dbReference type="EMBL" id="BRLB01000008">
    <property type="protein sequence ID" value="GKX30185.1"/>
    <property type="molecule type" value="Genomic_DNA"/>
</dbReference>
<dbReference type="RefSeq" id="WP_281816149.1">
    <property type="nucleotide sequence ID" value="NZ_BRLB01000008.1"/>
</dbReference>
<feature type="transmembrane region" description="Helical" evidence="1">
    <location>
        <begin position="58"/>
        <end position="74"/>
    </location>
</feature>
<protein>
    <submittedName>
        <fullName evidence="2">Uncharacterized protein</fullName>
    </submittedName>
</protein>
<reference evidence="2" key="1">
    <citation type="submission" date="2022-06" db="EMBL/GenBank/DDBJ databases">
        <title>Vallitalea longa sp. nov., an anaerobic bacterium isolated from marine sediment.</title>
        <authorList>
            <person name="Hirano S."/>
            <person name="Terahara T."/>
            <person name="Mori K."/>
            <person name="Hamada M."/>
            <person name="Matsumoto R."/>
            <person name="Kobayashi T."/>
        </authorList>
    </citation>
    <scope>NUCLEOTIDE SEQUENCE</scope>
    <source>
        <strain evidence="2">SH18-1</strain>
    </source>
</reference>
<proteinExistence type="predicted"/>